<evidence type="ECO:0000256" key="9">
    <source>
        <dbReference type="ARBA" id="ARBA00023211"/>
    </source>
</evidence>
<evidence type="ECO:0000256" key="1">
    <source>
        <dbReference type="ARBA" id="ARBA00001936"/>
    </source>
</evidence>
<evidence type="ECO:0000256" key="2">
    <source>
        <dbReference type="ARBA" id="ARBA00001946"/>
    </source>
</evidence>
<name>A0AAD3T462_NEPGR</name>
<dbReference type="CDD" id="cd00143">
    <property type="entry name" value="PP2Cc"/>
    <property type="match status" value="1"/>
</dbReference>
<dbReference type="GO" id="GO:0046872">
    <property type="term" value="F:metal ion binding"/>
    <property type="evidence" value="ECO:0007669"/>
    <property type="project" value="UniProtKB-KW"/>
</dbReference>
<dbReference type="AlphaFoldDB" id="A0AAD3T462"/>
<dbReference type="InterPro" id="IPR015655">
    <property type="entry name" value="PP2C"/>
</dbReference>
<dbReference type="InterPro" id="IPR000222">
    <property type="entry name" value="PP2C_BS"/>
</dbReference>
<keyword evidence="6 12" id="KW-0378">Hydrolase</keyword>
<dbReference type="EMBL" id="BSYO01000025">
    <property type="protein sequence ID" value="GMH23105.1"/>
    <property type="molecule type" value="Genomic_DNA"/>
</dbReference>
<dbReference type="GO" id="GO:0016020">
    <property type="term" value="C:membrane"/>
    <property type="evidence" value="ECO:0007669"/>
    <property type="project" value="UniProtKB-ARBA"/>
</dbReference>
<feature type="compositionally biased region" description="Polar residues" evidence="13">
    <location>
        <begin position="369"/>
        <end position="381"/>
    </location>
</feature>
<comment type="caution">
    <text evidence="15">The sequence shown here is derived from an EMBL/GenBank/DDBJ whole genome shotgun (WGS) entry which is preliminary data.</text>
</comment>
<accession>A0AAD3T462</accession>
<evidence type="ECO:0000256" key="7">
    <source>
        <dbReference type="ARBA" id="ARBA00022842"/>
    </source>
</evidence>
<dbReference type="PROSITE" id="PS51746">
    <property type="entry name" value="PPM_2"/>
    <property type="match status" value="1"/>
</dbReference>
<evidence type="ECO:0000256" key="4">
    <source>
        <dbReference type="ARBA" id="ARBA00013081"/>
    </source>
</evidence>
<comment type="similarity">
    <text evidence="3 12">Belongs to the PP2C family.</text>
</comment>
<keyword evidence="7" id="KW-0460">Magnesium</keyword>
<dbReference type="Gene3D" id="3.60.40.10">
    <property type="entry name" value="PPM-type phosphatase domain"/>
    <property type="match status" value="1"/>
</dbReference>
<sequence>MEMVTCCWKPLVHDCEVEEGRRGGDWWLWHKDFGHHVDEEFSMGMIQANSEMEDQCQIELGPLSSLDSGPYGTFIGVYDGHGGPRAAQFVNDKMVHNLKKFVSEHQEISANVMRKAFATTDEDFLAMVKKQWLEKPEIASAGSCCLVGIICNGLLYIANAGDSRVVLGRFNRELAEVEAVQLSNEHNARFESVRKELRLLHPHDSEVVVLKHKVWRVKGVIQITRSIGDAYLKKWEFNREPLLPKYRLQSAFDKPILTADPSITVKMLQPEDRFLIFASDGLWEHLSNQEAICIVRSNPRRGIAKRLIEAALQVAARKREMRYADLKKIDPGVRRHFHDDITAGTTLLNAADNGSHQLKSRKPKEHDMTVQNKTSMQRFIP</sequence>
<comment type="cofactor">
    <cofactor evidence="1">
        <name>Mn(2+)</name>
        <dbReference type="ChEBI" id="CHEBI:29035"/>
    </cofactor>
</comment>
<dbReference type="SMART" id="SM00332">
    <property type="entry name" value="PP2Cc"/>
    <property type="match status" value="1"/>
</dbReference>
<evidence type="ECO:0000256" key="10">
    <source>
        <dbReference type="ARBA" id="ARBA00047761"/>
    </source>
</evidence>
<dbReference type="PANTHER" id="PTHR47992">
    <property type="entry name" value="PROTEIN PHOSPHATASE"/>
    <property type="match status" value="1"/>
</dbReference>
<dbReference type="GO" id="GO:0004722">
    <property type="term" value="F:protein serine/threonine phosphatase activity"/>
    <property type="evidence" value="ECO:0007669"/>
    <property type="project" value="UniProtKB-EC"/>
</dbReference>
<protein>
    <recommendedName>
        <fullName evidence="4">protein-serine/threonine phosphatase</fullName>
        <ecNumber evidence="4">3.1.3.16</ecNumber>
    </recommendedName>
</protein>
<evidence type="ECO:0000256" key="8">
    <source>
        <dbReference type="ARBA" id="ARBA00022912"/>
    </source>
</evidence>
<evidence type="ECO:0000256" key="13">
    <source>
        <dbReference type="SAM" id="MobiDB-lite"/>
    </source>
</evidence>
<dbReference type="Pfam" id="PF00481">
    <property type="entry name" value="PP2C"/>
    <property type="match status" value="1"/>
</dbReference>
<dbReference type="SUPFAM" id="SSF81606">
    <property type="entry name" value="PP2C-like"/>
    <property type="match status" value="1"/>
</dbReference>
<proteinExistence type="inferred from homology"/>
<dbReference type="Proteomes" id="UP001279734">
    <property type="component" value="Unassembled WGS sequence"/>
</dbReference>
<evidence type="ECO:0000256" key="11">
    <source>
        <dbReference type="ARBA" id="ARBA00048336"/>
    </source>
</evidence>
<evidence type="ECO:0000256" key="6">
    <source>
        <dbReference type="ARBA" id="ARBA00022801"/>
    </source>
</evidence>
<evidence type="ECO:0000313" key="15">
    <source>
        <dbReference type="EMBL" id="GMH23105.1"/>
    </source>
</evidence>
<dbReference type="PROSITE" id="PS01032">
    <property type="entry name" value="PPM_1"/>
    <property type="match status" value="1"/>
</dbReference>
<dbReference type="EC" id="3.1.3.16" evidence="4"/>
<keyword evidence="5" id="KW-0479">Metal-binding</keyword>
<dbReference type="InterPro" id="IPR001932">
    <property type="entry name" value="PPM-type_phosphatase-like_dom"/>
</dbReference>
<reference evidence="15" key="1">
    <citation type="submission" date="2023-05" db="EMBL/GenBank/DDBJ databases">
        <title>Nepenthes gracilis genome sequencing.</title>
        <authorList>
            <person name="Fukushima K."/>
        </authorList>
    </citation>
    <scope>NUCLEOTIDE SEQUENCE</scope>
    <source>
        <strain evidence="15">SING2019-196</strain>
    </source>
</reference>
<evidence type="ECO:0000256" key="12">
    <source>
        <dbReference type="RuleBase" id="RU003465"/>
    </source>
</evidence>
<evidence type="ECO:0000256" key="5">
    <source>
        <dbReference type="ARBA" id="ARBA00022723"/>
    </source>
</evidence>
<comment type="catalytic activity">
    <reaction evidence="10">
        <text>O-phospho-L-seryl-[protein] + H2O = L-seryl-[protein] + phosphate</text>
        <dbReference type="Rhea" id="RHEA:20629"/>
        <dbReference type="Rhea" id="RHEA-COMP:9863"/>
        <dbReference type="Rhea" id="RHEA-COMP:11604"/>
        <dbReference type="ChEBI" id="CHEBI:15377"/>
        <dbReference type="ChEBI" id="CHEBI:29999"/>
        <dbReference type="ChEBI" id="CHEBI:43474"/>
        <dbReference type="ChEBI" id="CHEBI:83421"/>
        <dbReference type="EC" id="3.1.3.16"/>
    </reaction>
</comment>
<evidence type="ECO:0000313" key="16">
    <source>
        <dbReference type="Proteomes" id="UP001279734"/>
    </source>
</evidence>
<comment type="cofactor">
    <cofactor evidence="2">
        <name>Mg(2+)</name>
        <dbReference type="ChEBI" id="CHEBI:18420"/>
    </cofactor>
</comment>
<comment type="catalytic activity">
    <reaction evidence="11">
        <text>O-phospho-L-threonyl-[protein] + H2O = L-threonyl-[protein] + phosphate</text>
        <dbReference type="Rhea" id="RHEA:47004"/>
        <dbReference type="Rhea" id="RHEA-COMP:11060"/>
        <dbReference type="Rhea" id="RHEA-COMP:11605"/>
        <dbReference type="ChEBI" id="CHEBI:15377"/>
        <dbReference type="ChEBI" id="CHEBI:30013"/>
        <dbReference type="ChEBI" id="CHEBI:43474"/>
        <dbReference type="ChEBI" id="CHEBI:61977"/>
        <dbReference type="EC" id="3.1.3.16"/>
    </reaction>
</comment>
<dbReference type="FunFam" id="3.60.40.10:FF:000008">
    <property type="entry name" value="Phosphatase 2C family protein"/>
    <property type="match status" value="1"/>
</dbReference>
<keyword evidence="16" id="KW-1185">Reference proteome</keyword>
<dbReference type="InterPro" id="IPR036457">
    <property type="entry name" value="PPM-type-like_dom_sf"/>
</dbReference>
<feature type="domain" description="PPM-type phosphatase" evidence="14">
    <location>
        <begin position="40"/>
        <end position="348"/>
    </location>
</feature>
<gene>
    <name evidence="15" type="ORF">Nepgr_024948</name>
</gene>
<organism evidence="15 16">
    <name type="scientific">Nepenthes gracilis</name>
    <name type="common">Slender pitcher plant</name>
    <dbReference type="NCBI Taxonomy" id="150966"/>
    <lineage>
        <taxon>Eukaryota</taxon>
        <taxon>Viridiplantae</taxon>
        <taxon>Streptophyta</taxon>
        <taxon>Embryophyta</taxon>
        <taxon>Tracheophyta</taxon>
        <taxon>Spermatophyta</taxon>
        <taxon>Magnoliopsida</taxon>
        <taxon>eudicotyledons</taxon>
        <taxon>Gunneridae</taxon>
        <taxon>Pentapetalae</taxon>
        <taxon>Caryophyllales</taxon>
        <taxon>Nepenthaceae</taxon>
        <taxon>Nepenthes</taxon>
    </lineage>
</organism>
<evidence type="ECO:0000259" key="14">
    <source>
        <dbReference type="PROSITE" id="PS51746"/>
    </source>
</evidence>
<evidence type="ECO:0000256" key="3">
    <source>
        <dbReference type="ARBA" id="ARBA00006702"/>
    </source>
</evidence>
<keyword evidence="9" id="KW-0464">Manganese</keyword>
<feature type="region of interest" description="Disordered" evidence="13">
    <location>
        <begin position="353"/>
        <end position="381"/>
    </location>
</feature>
<keyword evidence="8 12" id="KW-0904">Protein phosphatase</keyword>